<keyword evidence="7" id="KW-1185">Reference proteome</keyword>
<evidence type="ECO:0000313" key="7">
    <source>
        <dbReference type="Proteomes" id="UP000694544"/>
    </source>
</evidence>
<dbReference type="Gene3D" id="3.30.1360.20">
    <property type="entry name" value="Transcriptional coactivator/pterin dehydratase"/>
    <property type="match status" value="1"/>
</dbReference>
<dbReference type="SUPFAM" id="SSF55248">
    <property type="entry name" value="PCD-like"/>
    <property type="match status" value="1"/>
</dbReference>
<dbReference type="GO" id="GO:0008124">
    <property type="term" value="F:4-alpha-hydroxytetrahydrobiopterin dehydratase activity"/>
    <property type="evidence" value="ECO:0007669"/>
    <property type="project" value="UniProtKB-EC"/>
</dbReference>
<reference evidence="6" key="1">
    <citation type="submission" date="2025-08" db="UniProtKB">
        <authorList>
            <consortium name="Ensembl"/>
        </authorList>
    </citation>
    <scope>IDENTIFICATION</scope>
</reference>
<comment type="catalytic activity">
    <reaction evidence="1">
        <text>(4aS,6R)-4a-hydroxy-L-erythro-5,6,7,8-tetrahydrobiopterin = (6R)-L-erythro-6,7-dihydrobiopterin + H2O</text>
        <dbReference type="Rhea" id="RHEA:11920"/>
        <dbReference type="ChEBI" id="CHEBI:15377"/>
        <dbReference type="ChEBI" id="CHEBI:15642"/>
        <dbReference type="ChEBI" id="CHEBI:43120"/>
        <dbReference type="EC" id="4.2.1.96"/>
    </reaction>
</comment>
<dbReference type="GeneTree" id="ENSGT00970000197193"/>
<dbReference type="EC" id="4.2.1.96" evidence="3"/>
<evidence type="ECO:0000256" key="1">
    <source>
        <dbReference type="ARBA" id="ARBA00001554"/>
    </source>
</evidence>
<evidence type="ECO:0000256" key="5">
    <source>
        <dbReference type="ARBA" id="ARBA00023239"/>
    </source>
</evidence>
<keyword evidence="4" id="KW-0783">Tetrahydrobiopterin biosynthesis</keyword>
<proteinExistence type="inferred from homology"/>
<evidence type="ECO:0000256" key="4">
    <source>
        <dbReference type="ARBA" id="ARBA00023007"/>
    </source>
</evidence>
<accession>A0A8C6DTA1</accession>
<keyword evidence="5" id="KW-0456">Lyase</keyword>
<dbReference type="GO" id="GO:0006729">
    <property type="term" value="P:tetrahydrobiopterin biosynthetic process"/>
    <property type="evidence" value="ECO:0007669"/>
    <property type="project" value="UniProtKB-KW"/>
</dbReference>
<dbReference type="Pfam" id="PF01329">
    <property type="entry name" value="Pterin_4a"/>
    <property type="match status" value="1"/>
</dbReference>
<comment type="similarity">
    <text evidence="2">Belongs to the pterin-4-alpha-carbinolamine dehydratase family.</text>
</comment>
<reference evidence="6" key="2">
    <citation type="submission" date="2025-09" db="UniProtKB">
        <authorList>
            <consortium name="Ensembl"/>
        </authorList>
    </citation>
    <scope>IDENTIFICATION</scope>
</reference>
<evidence type="ECO:0000313" key="6">
    <source>
        <dbReference type="Ensembl" id="ENSMMSP00000016119.1"/>
    </source>
</evidence>
<dbReference type="Ensembl" id="ENSMMST00000017818.1">
    <property type="protein sequence ID" value="ENSMMSP00000016119.1"/>
    <property type="gene ID" value="ENSMMSG00000012271.1"/>
</dbReference>
<name>A0A8C6DTA1_MOSMO</name>
<evidence type="ECO:0000256" key="3">
    <source>
        <dbReference type="ARBA" id="ARBA00013252"/>
    </source>
</evidence>
<dbReference type="InterPro" id="IPR001533">
    <property type="entry name" value="Pterin_deHydtase"/>
</dbReference>
<sequence length="60" mass="6841">SGFGIWFYVSSYLQAEKMNHYLEWYGVYKAHVPLTSHICGRLTKGDVKLANFVEKATVSV</sequence>
<dbReference type="AlphaFoldDB" id="A0A8C6DTA1"/>
<organism evidence="6 7">
    <name type="scientific">Moschus moschiferus</name>
    <name type="common">Siberian musk deer</name>
    <name type="synonym">Moschus sibiricus</name>
    <dbReference type="NCBI Taxonomy" id="68415"/>
    <lineage>
        <taxon>Eukaryota</taxon>
        <taxon>Metazoa</taxon>
        <taxon>Chordata</taxon>
        <taxon>Craniata</taxon>
        <taxon>Vertebrata</taxon>
        <taxon>Euteleostomi</taxon>
        <taxon>Mammalia</taxon>
        <taxon>Eutheria</taxon>
        <taxon>Laurasiatheria</taxon>
        <taxon>Artiodactyla</taxon>
        <taxon>Ruminantia</taxon>
        <taxon>Pecora</taxon>
        <taxon>Moschidae</taxon>
        <taxon>Moschus</taxon>
    </lineage>
</organism>
<dbReference type="Proteomes" id="UP000694544">
    <property type="component" value="Unplaced"/>
</dbReference>
<evidence type="ECO:0000256" key="2">
    <source>
        <dbReference type="ARBA" id="ARBA00006472"/>
    </source>
</evidence>
<dbReference type="InterPro" id="IPR036428">
    <property type="entry name" value="PCD_sf"/>
</dbReference>
<protein>
    <recommendedName>
        <fullName evidence="3">4a-hydroxytetrahydrobiopterin dehydratase</fullName>
        <ecNumber evidence="3">4.2.1.96</ecNumber>
    </recommendedName>
</protein>